<evidence type="ECO:0000259" key="1">
    <source>
        <dbReference type="Pfam" id="PF23197"/>
    </source>
</evidence>
<name>A0A5N6PG26_9ASTR</name>
<dbReference type="EMBL" id="SZYD01000004">
    <property type="protein sequence ID" value="KAD6453679.1"/>
    <property type="molecule type" value="Genomic_DNA"/>
</dbReference>
<feature type="domain" description="AIR9-like A9" evidence="1">
    <location>
        <begin position="77"/>
        <end position="156"/>
    </location>
</feature>
<sequence>MRVEYTEIFEDAHKNSNRDRASFLFNGQADQSLDSGHHHNLERRFQDLVTDDYQQPPPVSDADDSCDLEDGPGIEGLMITGDPKPGRTLRSCGYAVRGTIECMFQWARHFEDGTLEYIVGATNPEYVVTADDVDKVIALECVPVDSQGRQGKVVRVFANDQKKITVASKKNYSKFQDMVPDDYRQPPPVSDADDSYDLEDGPGIEGLEITGDPKPEGALLGCGYAVRGTSTCMFQWVRYYEDGTSEYIEGATNPEYVVTADDVDKYIALECIPMNNQGRQGKVVRVFANDQKKITASKINYSKFQDLANEDYHQPPPISDADDSYDLEGKYWEVEMNRLKKLFAQKCNLQFEINASLLQYFNTPNTTNAQQ</sequence>
<proteinExistence type="predicted"/>
<keyword evidence="3" id="KW-1185">Reference proteome</keyword>
<comment type="caution">
    <text evidence="2">The sequence shown here is derived from an EMBL/GenBank/DDBJ whole genome shotgun (WGS) entry which is preliminary data.</text>
</comment>
<protein>
    <recommendedName>
        <fullName evidence="1">AIR9-like A9 domain-containing protein</fullName>
    </recommendedName>
</protein>
<dbReference type="PANTHER" id="PTHR31149">
    <property type="entry name" value="EXPRESSED PROTEIN"/>
    <property type="match status" value="1"/>
</dbReference>
<dbReference type="GO" id="GO:0005886">
    <property type="term" value="C:plasma membrane"/>
    <property type="evidence" value="ECO:0007669"/>
    <property type="project" value="TreeGrafter"/>
</dbReference>
<dbReference type="Gene3D" id="2.60.40.2700">
    <property type="match status" value="2"/>
</dbReference>
<dbReference type="Proteomes" id="UP000326396">
    <property type="component" value="Linkage Group LG12"/>
</dbReference>
<gene>
    <name evidence="2" type="ORF">E3N88_08385</name>
</gene>
<dbReference type="OrthoDB" id="1890867at2759"/>
<accession>A0A5N6PG26</accession>
<evidence type="ECO:0000313" key="3">
    <source>
        <dbReference type="Proteomes" id="UP000326396"/>
    </source>
</evidence>
<dbReference type="InterPro" id="IPR056284">
    <property type="entry name" value="AIR9-like_A9"/>
</dbReference>
<organism evidence="2 3">
    <name type="scientific">Mikania micrantha</name>
    <name type="common">bitter vine</name>
    <dbReference type="NCBI Taxonomy" id="192012"/>
    <lineage>
        <taxon>Eukaryota</taxon>
        <taxon>Viridiplantae</taxon>
        <taxon>Streptophyta</taxon>
        <taxon>Embryophyta</taxon>
        <taxon>Tracheophyta</taxon>
        <taxon>Spermatophyta</taxon>
        <taxon>Magnoliopsida</taxon>
        <taxon>eudicotyledons</taxon>
        <taxon>Gunneridae</taxon>
        <taxon>Pentapetalae</taxon>
        <taxon>asterids</taxon>
        <taxon>campanulids</taxon>
        <taxon>Asterales</taxon>
        <taxon>Asteraceae</taxon>
        <taxon>Asteroideae</taxon>
        <taxon>Heliantheae alliance</taxon>
        <taxon>Eupatorieae</taxon>
        <taxon>Mikania</taxon>
    </lineage>
</organism>
<dbReference type="PANTHER" id="PTHR31149:SF7">
    <property type="entry name" value="EXPRESSED PROTEIN"/>
    <property type="match status" value="1"/>
</dbReference>
<reference evidence="2 3" key="1">
    <citation type="submission" date="2019-05" db="EMBL/GenBank/DDBJ databases">
        <title>Mikania micrantha, genome provides insights into the molecular mechanism of rapid growth.</title>
        <authorList>
            <person name="Liu B."/>
        </authorList>
    </citation>
    <scope>NUCLEOTIDE SEQUENCE [LARGE SCALE GENOMIC DNA]</scope>
    <source>
        <strain evidence="2">NLD-2019</strain>
        <tissue evidence="2">Leaf</tissue>
    </source>
</reference>
<evidence type="ECO:0000313" key="2">
    <source>
        <dbReference type="EMBL" id="KAD6453679.1"/>
    </source>
</evidence>
<dbReference type="AlphaFoldDB" id="A0A5N6PG26"/>
<feature type="domain" description="AIR9-like A9" evidence="1">
    <location>
        <begin position="207"/>
        <end position="286"/>
    </location>
</feature>
<dbReference type="Pfam" id="PF23197">
    <property type="entry name" value="IG_AIR9"/>
    <property type="match status" value="2"/>
</dbReference>